<accession>A0A1M7SY69</accession>
<dbReference type="OrthoDB" id="5453731at2"/>
<dbReference type="PROSITE" id="PS50283">
    <property type="entry name" value="NA_SOLUT_SYMP_3"/>
    <property type="match status" value="1"/>
</dbReference>
<keyword evidence="3" id="KW-0813">Transport</keyword>
<keyword evidence="4 8" id="KW-0812">Transmembrane</keyword>
<keyword evidence="6 8" id="KW-0472">Membrane</keyword>
<dbReference type="Proteomes" id="UP000186469">
    <property type="component" value="Unassembled WGS sequence"/>
</dbReference>
<evidence type="ECO:0000313" key="9">
    <source>
        <dbReference type="EMBL" id="SHN63338.1"/>
    </source>
</evidence>
<organism evidence="9 10">
    <name type="scientific">Desulfovibrio litoralis DSM 11393</name>
    <dbReference type="NCBI Taxonomy" id="1121455"/>
    <lineage>
        <taxon>Bacteria</taxon>
        <taxon>Pseudomonadati</taxon>
        <taxon>Thermodesulfobacteriota</taxon>
        <taxon>Desulfovibrionia</taxon>
        <taxon>Desulfovibrionales</taxon>
        <taxon>Desulfovibrionaceae</taxon>
        <taxon>Desulfovibrio</taxon>
    </lineage>
</organism>
<evidence type="ECO:0000256" key="5">
    <source>
        <dbReference type="ARBA" id="ARBA00022989"/>
    </source>
</evidence>
<feature type="transmembrane region" description="Helical" evidence="8">
    <location>
        <begin position="413"/>
        <end position="429"/>
    </location>
</feature>
<dbReference type="GO" id="GO:0005886">
    <property type="term" value="C:plasma membrane"/>
    <property type="evidence" value="ECO:0007669"/>
    <property type="project" value="TreeGrafter"/>
</dbReference>
<dbReference type="EMBL" id="FRDI01000005">
    <property type="protein sequence ID" value="SHN63338.1"/>
    <property type="molecule type" value="Genomic_DNA"/>
</dbReference>
<evidence type="ECO:0000256" key="2">
    <source>
        <dbReference type="ARBA" id="ARBA00006434"/>
    </source>
</evidence>
<dbReference type="InterPro" id="IPR038377">
    <property type="entry name" value="Na/Glc_symporter_sf"/>
</dbReference>
<dbReference type="PANTHER" id="PTHR48086">
    <property type="entry name" value="SODIUM/PROLINE SYMPORTER-RELATED"/>
    <property type="match status" value="1"/>
</dbReference>
<evidence type="ECO:0000256" key="7">
    <source>
        <dbReference type="RuleBase" id="RU362091"/>
    </source>
</evidence>
<feature type="transmembrane region" description="Helical" evidence="8">
    <location>
        <begin position="243"/>
        <end position="268"/>
    </location>
</feature>
<dbReference type="GO" id="GO:0022857">
    <property type="term" value="F:transmembrane transporter activity"/>
    <property type="evidence" value="ECO:0007669"/>
    <property type="project" value="InterPro"/>
</dbReference>
<sequence>MTLFIIYAFILLFIGFLAKDKLNSSDSFFVNNRSSSSTAVGTNIVSACVGGSATIGTVGLTWQVGTPAFWWLGSGAVGLTILMIFLSKKIRSSGARTMPEMITSFIGKPARPIASGIIVVAWLAIIAAQYSAMQTIISSLTGLNTSYTILLGAGLILSYSTLGGQAAIVRSSMFQFFLMFACLVLAFIWLIGSAPQPSITFELVNQGFPMSKLYYFLLIVGSSYVVCPMIYGKILSAKDNKAAFQGTLIAIIGLLLVEVVIVGIGLYAKGLIPDATTPDKVLTTLLATQFPTWLSSLVFLGLISAIVSSADACLLTASTVLSNDLLKSSNPKICRIAMVFIALVALLITSFNKGILELLLMSHNLYVCGVVAPVFIGMLFSDNYVKNAKIMMGAMITGSSFGLLASIVNNINFCYVGIGLAVIISLAGVRKNKMNPLR</sequence>
<gene>
    <name evidence="9" type="ORF">SAMN02745728_01365</name>
</gene>
<proteinExistence type="inferred from homology"/>
<dbReference type="STRING" id="1121455.SAMN02745728_01365"/>
<feature type="transmembrane region" description="Helical" evidence="8">
    <location>
        <begin position="68"/>
        <end position="86"/>
    </location>
</feature>
<feature type="transmembrane region" description="Helical" evidence="8">
    <location>
        <begin position="113"/>
        <end position="132"/>
    </location>
</feature>
<feature type="transmembrane region" description="Helical" evidence="8">
    <location>
        <begin position="293"/>
        <end position="321"/>
    </location>
</feature>
<keyword evidence="10" id="KW-1185">Reference proteome</keyword>
<evidence type="ECO:0000256" key="1">
    <source>
        <dbReference type="ARBA" id="ARBA00004141"/>
    </source>
</evidence>
<feature type="transmembrane region" description="Helical" evidence="8">
    <location>
        <begin position="213"/>
        <end position="231"/>
    </location>
</feature>
<comment type="subcellular location">
    <subcellularLocation>
        <location evidence="1">Membrane</location>
        <topology evidence="1">Multi-pass membrane protein</topology>
    </subcellularLocation>
</comment>
<evidence type="ECO:0000256" key="4">
    <source>
        <dbReference type="ARBA" id="ARBA00022692"/>
    </source>
</evidence>
<evidence type="ECO:0000313" key="10">
    <source>
        <dbReference type="Proteomes" id="UP000186469"/>
    </source>
</evidence>
<evidence type="ECO:0000256" key="8">
    <source>
        <dbReference type="SAM" id="Phobius"/>
    </source>
</evidence>
<feature type="transmembrane region" description="Helical" evidence="8">
    <location>
        <begin position="333"/>
        <end position="351"/>
    </location>
</feature>
<feature type="transmembrane region" description="Helical" evidence="8">
    <location>
        <begin position="144"/>
        <end position="162"/>
    </location>
</feature>
<reference evidence="9 10" key="1">
    <citation type="submission" date="2016-12" db="EMBL/GenBank/DDBJ databases">
        <authorList>
            <person name="Song W.-J."/>
            <person name="Kurnit D.M."/>
        </authorList>
    </citation>
    <scope>NUCLEOTIDE SEQUENCE [LARGE SCALE GENOMIC DNA]</scope>
    <source>
        <strain evidence="9 10">DSM 11393</strain>
    </source>
</reference>
<feature type="transmembrane region" description="Helical" evidence="8">
    <location>
        <begin position="363"/>
        <end position="381"/>
    </location>
</feature>
<dbReference type="Pfam" id="PF00474">
    <property type="entry name" value="SSF"/>
    <property type="match status" value="1"/>
</dbReference>
<name>A0A1M7SY69_9BACT</name>
<evidence type="ECO:0000256" key="3">
    <source>
        <dbReference type="ARBA" id="ARBA00022448"/>
    </source>
</evidence>
<keyword evidence="5 8" id="KW-1133">Transmembrane helix</keyword>
<dbReference type="Gene3D" id="1.20.1730.10">
    <property type="entry name" value="Sodium/glucose cotransporter"/>
    <property type="match status" value="1"/>
</dbReference>
<evidence type="ECO:0000256" key="6">
    <source>
        <dbReference type="ARBA" id="ARBA00023136"/>
    </source>
</evidence>
<comment type="similarity">
    <text evidence="2 7">Belongs to the sodium:solute symporter (SSF) (TC 2.A.21) family.</text>
</comment>
<dbReference type="PANTHER" id="PTHR48086:SF7">
    <property type="entry name" value="SODIUM-SOLUTE SYMPORTER-RELATED"/>
    <property type="match status" value="1"/>
</dbReference>
<feature type="transmembrane region" description="Helical" evidence="8">
    <location>
        <begin position="174"/>
        <end position="193"/>
    </location>
</feature>
<dbReference type="CDD" id="cd10322">
    <property type="entry name" value="SLC5sbd"/>
    <property type="match status" value="1"/>
</dbReference>
<dbReference type="RefSeq" id="WP_072697051.1">
    <property type="nucleotide sequence ID" value="NZ_FRDI01000005.1"/>
</dbReference>
<dbReference type="AlphaFoldDB" id="A0A1M7SY69"/>
<dbReference type="InterPro" id="IPR050277">
    <property type="entry name" value="Sodium:Solute_Symporter"/>
</dbReference>
<dbReference type="InterPro" id="IPR001734">
    <property type="entry name" value="Na/solute_symporter"/>
</dbReference>
<protein>
    <submittedName>
        <fullName evidence="9">Solute:Na+ symporter, SSS family</fullName>
    </submittedName>
</protein>